<dbReference type="AlphaFoldDB" id="A0AAD4JL54"/>
<accession>A0AAD4JL54</accession>
<dbReference type="Pfam" id="PF07911">
    <property type="entry name" value="DUF1677"/>
    <property type="match status" value="1"/>
</dbReference>
<dbReference type="InterPro" id="IPR012876">
    <property type="entry name" value="DUF1677_pln"/>
</dbReference>
<sequence>MTVKPHEEESNFLPIMSEHQFLRKTASDVTNEMSKLGKELESITELDEVISEAECECCGLKEDYTKEYISRTRSSFSGKWVCGLCTEAVKEILHHSPIGVEEAMMNHKKFVQDFNTTIRLNPKLSLTFAMRDIAKRNCEKRKHLSGGRIKLIRTSSCVPRIDHRNTQQ</sequence>
<protein>
    <submittedName>
        <fullName evidence="1">Uncharacterized protein</fullName>
    </submittedName>
</protein>
<gene>
    <name evidence="1" type="ORF">C2S53_006562</name>
</gene>
<reference evidence="1 2" key="1">
    <citation type="journal article" date="2021" name="Nat. Commun.">
        <title>Incipient diploidization of the medicinal plant Perilla within 10,000 years.</title>
        <authorList>
            <person name="Zhang Y."/>
            <person name="Shen Q."/>
            <person name="Leng L."/>
            <person name="Zhang D."/>
            <person name="Chen S."/>
            <person name="Shi Y."/>
            <person name="Ning Z."/>
            <person name="Chen S."/>
        </authorList>
    </citation>
    <scope>NUCLEOTIDE SEQUENCE [LARGE SCALE GENOMIC DNA]</scope>
    <source>
        <strain evidence="2">cv. PC099</strain>
    </source>
</reference>
<comment type="caution">
    <text evidence="1">The sequence shown here is derived from an EMBL/GenBank/DDBJ whole genome shotgun (WGS) entry which is preliminary data.</text>
</comment>
<proteinExistence type="predicted"/>
<organism evidence="1 2">
    <name type="scientific">Perilla frutescens var. hirtella</name>
    <name type="common">Perilla citriodora</name>
    <name type="synonym">Perilla setoyensis</name>
    <dbReference type="NCBI Taxonomy" id="608512"/>
    <lineage>
        <taxon>Eukaryota</taxon>
        <taxon>Viridiplantae</taxon>
        <taxon>Streptophyta</taxon>
        <taxon>Embryophyta</taxon>
        <taxon>Tracheophyta</taxon>
        <taxon>Spermatophyta</taxon>
        <taxon>Magnoliopsida</taxon>
        <taxon>eudicotyledons</taxon>
        <taxon>Gunneridae</taxon>
        <taxon>Pentapetalae</taxon>
        <taxon>asterids</taxon>
        <taxon>lamiids</taxon>
        <taxon>Lamiales</taxon>
        <taxon>Lamiaceae</taxon>
        <taxon>Nepetoideae</taxon>
        <taxon>Elsholtzieae</taxon>
        <taxon>Perilla</taxon>
    </lineage>
</organism>
<evidence type="ECO:0000313" key="1">
    <source>
        <dbReference type="EMBL" id="KAH6835807.1"/>
    </source>
</evidence>
<name>A0AAD4JL54_PERFH</name>
<evidence type="ECO:0000313" key="2">
    <source>
        <dbReference type="Proteomes" id="UP001190926"/>
    </source>
</evidence>
<dbReference type="PANTHER" id="PTHR33108:SF14">
    <property type="entry name" value="OS01G0745000 PROTEIN"/>
    <property type="match status" value="1"/>
</dbReference>
<dbReference type="EMBL" id="SDAM02000032">
    <property type="protein sequence ID" value="KAH6835807.1"/>
    <property type="molecule type" value="Genomic_DNA"/>
</dbReference>
<keyword evidence="2" id="KW-1185">Reference proteome</keyword>
<dbReference type="PANTHER" id="PTHR33108">
    <property type="entry name" value="OS01G0745000 PROTEIN"/>
    <property type="match status" value="1"/>
</dbReference>
<dbReference type="Proteomes" id="UP001190926">
    <property type="component" value="Unassembled WGS sequence"/>
</dbReference>